<dbReference type="Gene3D" id="3.30.420.10">
    <property type="entry name" value="Ribonuclease H-like superfamily/Ribonuclease H"/>
    <property type="match status" value="1"/>
</dbReference>
<dbReference type="InterPro" id="IPR002492">
    <property type="entry name" value="Transposase_Tc1-like"/>
</dbReference>
<dbReference type="Pfam" id="PF25787">
    <property type="entry name" value="HTH_SB"/>
    <property type="match status" value="1"/>
</dbReference>
<feature type="domain" description="Sleeping Beauty transposase HTH" evidence="2">
    <location>
        <begin position="1"/>
        <end position="52"/>
    </location>
</feature>
<reference evidence="3" key="3">
    <citation type="submission" date="2025-09" db="UniProtKB">
        <authorList>
            <consortium name="Ensembl"/>
        </authorList>
    </citation>
    <scope>IDENTIFICATION</scope>
</reference>
<dbReference type="Gene3D" id="1.10.10.10">
    <property type="entry name" value="Winged helix-like DNA-binding domain superfamily/Winged helix DNA-binding domain"/>
    <property type="match status" value="1"/>
</dbReference>
<evidence type="ECO:0008006" key="5">
    <source>
        <dbReference type="Google" id="ProtNLM"/>
    </source>
</evidence>
<accession>A0AAZ3PYG9</accession>
<dbReference type="GO" id="GO:0003677">
    <property type="term" value="F:DNA binding"/>
    <property type="evidence" value="ECO:0007669"/>
    <property type="project" value="InterPro"/>
</dbReference>
<dbReference type="Ensembl" id="ENSOTST00005135613.1">
    <property type="protein sequence ID" value="ENSOTSP00005121273.1"/>
    <property type="gene ID" value="ENSOTSG00005051875.1"/>
</dbReference>
<organism evidence="3 4">
    <name type="scientific">Oncorhynchus tshawytscha</name>
    <name type="common">Chinook salmon</name>
    <name type="synonym">Salmo tshawytscha</name>
    <dbReference type="NCBI Taxonomy" id="74940"/>
    <lineage>
        <taxon>Eukaryota</taxon>
        <taxon>Metazoa</taxon>
        <taxon>Chordata</taxon>
        <taxon>Craniata</taxon>
        <taxon>Vertebrata</taxon>
        <taxon>Euteleostomi</taxon>
        <taxon>Actinopterygii</taxon>
        <taxon>Neopterygii</taxon>
        <taxon>Teleostei</taxon>
        <taxon>Protacanthopterygii</taxon>
        <taxon>Salmoniformes</taxon>
        <taxon>Salmonidae</taxon>
        <taxon>Salmoninae</taxon>
        <taxon>Oncorhynchus</taxon>
    </lineage>
</organism>
<dbReference type="SUPFAM" id="SSF46689">
    <property type="entry name" value="Homeodomain-like"/>
    <property type="match status" value="1"/>
</dbReference>
<dbReference type="Pfam" id="PF01498">
    <property type="entry name" value="HTH_Tnp_Tc3_2"/>
    <property type="match status" value="1"/>
</dbReference>
<reference evidence="3" key="2">
    <citation type="submission" date="2025-08" db="UniProtKB">
        <authorList>
            <consortium name="Ensembl"/>
        </authorList>
    </citation>
    <scope>IDENTIFICATION</scope>
</reference>
<dbReference type="GeneTree" id="ENSGT01120000271870"/>
<reference evidence="4" key="1">
    <citation type="journal article" date="2018" name="PLoS ONE">
        <title>Chinook salmon (Oncorhynchus tshawytscha) genome and transcriptome.</title>
        <authorList>
            <person name="Christensen K.A."/>
            <person name="Leong J.S."/>
            <person name="Sakhrani D."/>
            <person name="Biagi C.A."/>
            <person name="Minkley D.R."/>
            <person name="Withler R.E."/>
            <person name="Rondeau E.B."/>
            <person name="Koop B.F."/>
            <person name="Devlin R.H."/>
        </authorList>
    </citation>
    <scope>NUCLEOTIDE SEQUENCE [LARGE SCALE GENOMIC DNA]</scope>
</reference>
<keyword evidence="4" id="KW-1185">Reference proteome</keyword>
<dbReference type="InterPro" id="IPR036397">
    <property type="entry name" value="RNaseH_sf"/>
</dbReference>
<dbReference type="PANTHER" id="PTHR23022">
    <property type="entry name" value="TRANSPOSABLE ELEMENT-RELATED"/>
    <property type="match status" value="1"/>
</dbReference>
<dbReference type="PANTHER" id="PTHR23022:SF135">
    <property type="entry name" value="SI:DKEY-77F5.3"/>
    <property type="match status" value="1"/>
</dbReference>
<feature type="domain" description="Transposase Tc1-like" evidence="1">
    <location>
        <begin position="68"/>
        <end position="139"/>
    </location>
</feature>
<dbReference type="GO" id="GO:0006313">
    <property type="term" value="P:DNA transposition"/>
    <property type="evidence" value="ECO:0007669"/>
    <property type="project" value="InterPro"/>
</dbReference>
<dbReference type="Proteomes" id="UP000694402">
    <property type="component" value="Unassembled WGS sequence"/>
</dbReference>
<dbReference type="InterPro" id="IPR009057">
    <property type="entry name" value="Homeodomain-like_sf"/>
</dbReference>
<evidence type="ECO:0000259" key="2">
    <source>
        <dbReference type="Pfam" id="PF25787"/>
    </source>
</evidence>
<dbReference type="InterPro" id="IPR057667">
    <property type="entry name" value="HTH_SB"/>
</dbReference>
<dbReference type="InterPro" id="IPR036388">
    <property type="entry name" value="WH-like_DNA-bd_sf"/>
</dbReference>
<dbReference type="AlphaFoldDB" id="A0AAZ3PYG9"/>
<evidence type="ECO:0000313" key="3">
    <source>
        <dbReference type="Ensembl" id="ENSOTSP00005121273.1"/>
    </source>
</evidence>
<name>A0AAZ3PYG9_ONCTS</name>
<dbReference type="GO" id="GO:0015074">
    <property type="term" value="P:DNA integration"/>
    <property type="evidence" value="ECO:0007669"/>
    <property type="project" value="InterPro"/>
</dbReference>
<evidence type="ECO:0000313" key="4">
    <source>
        <dbReference type="Proteomes" id="UP000694402"/>
    </source>
</evidence>
<sequence>MRSKELSIEPQDRIVSRHRSGEGYQKMSAALKVPKNTVATIILKWKTLGTTKTLPRDGCTAKLSNQGRRSLVWEVTKNPMVTRTELQQSFVEMGEPSRRTFISAALHQSRLYGRVNRWKPLLSKRHMTACLEFATRHLKDSQTMRNKILWSDEAKIELFGLNAKRHIWRKPGTIPTVKHGGGSSIMFWGCFSAAGTRRLVRIEGKVNRAKYREILDENLLHSAQDLRLGRRFTFQQERVLRIV</sequence>
<evidence type="ECO:0000259" key="1">
    <source>
        <dbReference type="Pfam" id="PF01498"/>
    </source>
</evidence>
<dbReference type="InterPro" id="IPR052338">
    <property type="entry name" value="Transposase_5"/>
</dbReference>
<protein>
    <recommendedName>
        <fullName evidence="5">Transposase Tc1-like domain-containing protein</fullName>
    </recommendedName>
</protein>
<proteinExistence type="predicted"/>